<organism evidence="1 2">
    <name type="scientific">Mythimna loreyi</name>
    <dbReference type="NCBI Taxonomy" id="667449"/>
    <lineage>
        <taxon>Eukaryota</taxon>
        <taxon>Metazoa</taxon>
        <taxon>Ecdysozoa</taxon>
        <taxon>Arthropoda</taxon>
        <taxon>Hexapoda</taxon>
        <taxon>Insecta</taxon>
        <taxon>Pterygota</taxon>
        <taxon>Neoptera</taxon>
        <taxon>Endopterygota</taxon>
        <taxon>Lepidoptera</taxon>
        <taxon>Glossata</taxon>
        <taxon>Ditrysia</taxon>
        <taxon>Noctuoidea</taxon>
        <taxon>Noctuidae</taxon>
        <taxon>Noctuinae</taxon>
        <taxon>Hadenini</taxon>
        <taxon>Mythimna</taxon>
    </lineage>
</organism>
<reference evidence="1" key="1">
    <citation type="submission" date="2023-03" db="EMBL/GenBank/DDBJ databases">
        <title>Chromosome-level genomes of two armyworms, Mythimna separata and Mythimna loreyi, provide insights into the biosynthesis and reception of sex pheromones.</title>
        <authorList>
            <person name="Zhao H."/>
        </authorList>
    </citation>
    <scope>NUCLEOTIDE SEQUENCE</scope>
    <source>
        <strain evidence="1">BeijingLab</strain>
    </source>
</reference>
<dbReference type="EMBL" id="CM056777">
    <property type="protein sequence ID" value="KAJ8737508.1"/>
    <property type="molecule type" value="Genomic_DNA"/>
</dbReference>
<protein>
    <submittedName>
        <fullName evidence="1">Uncharacterized protein</fullName>
    </submittedName>
</protein>
<evidence type="ECO:0000313" key="1">
    <source>
        <dbReference type="EMBL" id="KAJ8737508.1"/>
    </source>
</evidence>
<accession>A0ACC2RBW0</accession>
<name>A0ACC2RBW0_9NEOP</name>
<gene>
    <name evidence="1" type="ORF">PYW08_000103</name>
</gene>
<proteinExistence type="predicted"/>
<dbReference type="Proteomes" id="UP001231649">
    <property type="component" value="Chromosome 1"/>
</dbReference>
<sequence>MAGKTSPSGFGFSGKACKEAGDPDLVESNLQSLEHRRGIASLEVFYRMHFGECAQELHDLIPPSQFYLRTSRRTANMLPYVIETPAARTKRFASSFIPRTSRDWNSLPAAVFPSDYNLGVFNKNKTIVCIFS</sequence>
<keyword evidence="2" id="KW-1185">Reference proteome</keyword>
<comment type="caution">
    <text evidence="1">The sequence shown here is derived from an EMBL/GenBank/DDBJ whole genome shotgun (WGS) entry which is preliminary data.</text>
</comment>
<evidence type="ECO:0000313" key="2">
    <source>
        <dbReference type="Proteomes" id="UP001231649"/>
    </source>
</evidence>